<evidence type="ECO:0000256" key="4">
    <source>
        <dbReference type="ARBA" id="ARBA00022723"/>
    </source>
</evidence>
<keyword evidence="5" id="KW-0560">Oxidoreductase</keyword>
<accession>A0AAI8VQ92</accession>
<dbReference type="InterPro" id="IPR000028">
    <property type="entry name" value="Chloroperoxidase"/>
</dbReference>
<evidence type="ECO:0000256" key="5">
    <source>
        <dbReference type="ARBA" id="ARBA00023002"/>
    </source>
</evidence>
<evidence type="ECO:0000256" key="7">
    <source>
        <dbReference type="ARBA" id="ARBA00025795"/>
    </source>
</evidence>
<name>A0AAI8VQ92_9PEZI</name>
<evidence type="ECO:0000256" key="1">
    <source>
        <dbReference type="ARBA" id="ARBA00001970"/>
    </source>
</evidence>
<feature type="domain" description="Heme haloperoxidase family profile" evidence="8">
    <location>
        <begin position="1"/>
        <end position="204"/>
    </location>
</feature>
<comment type="similarity">
    <text evidence="7">Belongs to the chloroperoxidase family.</text>
</comment>
<dbReference type="Proteomes" id="UP001295740">
    <property type="component" value="Unassembled WGS sequence"/>
</dbReference>
<keyword evidence="4" id="KW-0479">Metal-binding</keyword>
<evidence type="ECO:0000256" key="3">
    <source>
        <dbReference type="ARBA" id="ARBA00022617"/>
    </source>
</evidence>
<dbReference type="EMBL" id="CAUWAG010000012">
    <property type="protein sequence ID" value="CAJ2508769.1"/>
    <property type="molecule type" value="Genomic_DNA"/>
</dbReference>
<evidence type="ECO:0000313" key="10">
    <source>
        <dbReference type="Proteomes" id="UP001295740"/>
    </source>
</evidence>
<comment type="caution">
    <text evidence="9">The sequence shown here is derived from an EMBL/GenBank/DDBJ whole genome shotgun (WGS) entry which is preliminary data.</text>
</comment>
<proteinExistence type="inferred from homology"/>
<evidence type="ECO:0000256" key="2">
    <source>
        <dbReference type="ARBA" id="ARBA00022559"/>
    </source>
</evidence>
<comment type="cofactor">
    <cofactor evidence="1">
        <name>heme b</name>
        <dbReference type="ChEBI" id="CHEBI:60344"/>
    </cofactor>
</comment>
<reference evidence="9" key="1">
    <citation type="submission" date="2023-10" db="EMBL/GenBank/DDBJ databases">
        <authorList>
            <person name="Hackl T."/>
        </authorList>
    </citation>
    <scope>NUCLEOTIDE SEQUENCE</scope>
</reference>
<dbReference type="PROSITE" id="PS51405">
    <property type="entry name" value="HEME_HALOPEROXIDASE"/>
    <property type="match status" value="1"/>
</dbReference>
<dbReference type="SUPFAM" id="SSF47571">
    <property type="entry name" value="Cloroperoxidase"/>
    <property type="match status" value="1"/>
</dbReference>
<dbReference type="Pfam" id="PF01328">
    <property type="entry name" value="Peroxidase_2"/>
    <property type="match status" value="1"/>
</dbReference>
<keyword evidence="10" id="KW-1185">Reference proteome</keyword>
<organism evidence="9 10">
    <name type="scientific">Anthostomella pinea</name>
    <dbReference type="NCBI Taxonomy" id="933095"/>
    <lineage>
        <taxon>Eukaryota</taxon>
        <taxon>Fungi</taxon>
        <taxon>Dikarya</taxon>
        <taxon>Ascomycota</taxon>
        <taxon>Pezizomycotina</taxon>
        <taxon>Sordariomycetes</taxon>
        <taxon>Xylariomycetidae</taxon>
        <taxon>Xylariales</taxon>
        <taxon>Xylariaceae</taxon>
        <taxon>Anthostomella</taxon>
    </lineage>
</organism>
<dbReference type="InterPro" id="IPR036851">
    <property type="entry name" value="Chloroperoxidase-like_sf"/>
</dbReference>
<sequence>MTNHGYLPHNGSATIQDFITGTIKAFGMGLDLATFLAVYGAVFDGDLLSYSIGGQVSTLLSGLLGEPQGLSGSHNNGNKLPQVSQFIALYELGQDNGDSTDLDVLTRHRVQRFNVSISQNPYYFSAPFSGLIINSAAYTFVYRFMANKTAENPQGILNGETLKLFYAVSGDYPDFTITPGHERFPDNWYKRNPLDYYTIPYLAADALAMQLQHPQFLSVGGNTGKVNSFVGLDPATLRDGVFNAQNLLEGNNAFCFGLVAALQMAPDILSGLFSDITVALGLLFSAVGNATEGLSCPQLKSIDKGQFSQFPGYTGLKPDAEYRA</sequence>
<dbReference type="GO" id="GO:0046872">
    <property type="term" value="F:metal ion binding"/>
    <property type="evidence" value="ECO:0007669"/>
    <property type="project" value="UniProtKB-KW"/>
</dbReference>
<gene>
    <name evidence="9" type="ORF">KHLLAP_LOCUS9237</name>
</gene>
<keyword evidence="6" id="KW-0408">Iron</keyword>
<evidence type="ECO:0000313" key="9">
    <source>
        <dbReference type="EMBL" id="CAJ2508769.1"/>
    </source>
</evidence>
<dbReference type="Gene3D" id="1.10.489.10">
    <property type="entry name" value="Chloroperoxidase-like"/>
    <property type="match status" value="1"/>
</dbReference>
<keyword evidence="2" id="KW-0575">Peroxidase</keyword>
<evidence type="ECO:0000256" key="6">
    <source>
        <dbReference type="ARBA" id="ARBA00023004"/>
    </source>
</evidence>
<keyword evidence="3" id="KW-0349">Heme</keyword>
<protein>
    <submittedName>
        <fullName evidence="9">Uu.00g137950.m01.CDS01</fullName>
    </submittedName>
</protein>
<evidence type="ECO:0000259" key="8">
    <source>
        <dbReference type="PROSITE" id="PS51405"/>
    </source>
</evidence>
<dbReference type="PANTHER" id="PTHR33577">
    <property type="entry name" value="STERIGMATOCYSTIN BIOSYNTHESIS PEROXIDASE STCC-RELATED"/>
    <property type="match status" value="1"/>
</dbReference>
<dbReference type="GO" id="GO:0004601">
    <property type="term" value="F:peroxidase activity"/>
    <property type="evidence" value="ECO:0007669"/>
    <property type="project" value="UniProtKB-KW"/>
</dbReference>
<dbReference type="PANTHER" id="PTHR33577:SF1">
    <property type="entry name" value="HEME HALOPEROXIDASE FAMILY PROFILE DOMAIN-CONTAINING PROTEIN"/>
    <property type="match status" value="1"/>
</dbReference>
<dbReference type="AlphaFoldDB" id="A0AAI8VQ92"/>